<dbReference type="RefSeq" id="XP_021338196.1">
    <property type="nucleotide sequence ID" value="XM_021481568.1"/>
</dbReference>
<dbReference type="AlphaFoldDB" id="A0A1R4AAI6"/>
<protein>
    <submittedName>
        <fullName evidence="1">Uncharacterized protein</fullName>
    </submittedName>
</protein>
<sequence length="520" mass="58880">MRPLPLCKKLHVSKISSVINVKYYTLTSTQFNPSKNALPVSKRVVELTPILSSTLKGKHLVALASTLCNNYKSFIAHKDADIVSRFWFIIIARLIDLINTSVEDCTVYLWKQRIPHNGSIYSNTSKQINLAEVTKLLKYFSIIRLMDQESPVSRLLNNAQWITHLLNSKLQNKMIPNIAPVNPVGNTPFFNRIFTPILSETSNAPNDETINSCNFTNAPSHLVKYEWILDQSFNFCMPIGYSDHITSVSDFITALKATLITNINDYIRSNCDTNCYAKLSMYIAMLSPSKPISPPYFNEIILKNLDQMKNQISEHICTNINSLKPQLFAFIANASGIGGNLTVLDCLEKYLIGEDGLPTGLAMSLHPDHLENICYAFSRRRVIKRGVFESLAIIVQYKFDDFNPIVTLNLLFSFSRVNNVDMVAKYLINKINTYTHEQLLRVSEKVLANAMQALASFYNHPEPYVKLAQVITAKRTKSTGFNNDKVIYSSVIKRLLERGVMNEPLGDCILYNQLIKLVNT</sequence>
<name>A0A1R4AAI6_BABMR</name>
<keyword evidence="2" id="KW-1185">Reference proteome</keyword>
<gene>
    <name evidence="1" type="ORF">BMR1_02g02420</name>
</gene>
<dbReference type="OrthoDB" id="365516at2759"/>
<dbReference type="EMBL" id="FO082872">
    <property type="protein sequence ID" value="SJK85997.1"/>
    <property type="molecule type" value="Genomic_DNA"/>
</dbReference>
<reference evidence="1 2" key="1">
    <citation type="journal article" date="2012" name="Nucleic Acids Res.">
        <title>Sequencing of the smallest Apicomplexan genome from the human pathogen Babesia microti.</title>
        <authorList>
            <person name="Cornillot E."/>
            <person name="Hadj-Kaddour K."/>
            <person name="Dassouli A."/>
            <person name="Noel B."/>
            <person name="Ranwez V."/>
            <person name="Vacherie B."/>
            <person name="Augagneur Y."/>
            <person name="Bres V."/>
            <person name="Duclos A."/>
            <person name="Randazzo S."/>
            <person name="Carcy B."/>
            <person name="Debierre-Grockiego F."/>
            <person name="Delbecq S."/>
            <person name="Moubri-Menage K."/>
            <person name="Shams-Eldin H."/>
            <person name="Usmani-Brown S."/>
            <person name="Bringaud F."/>
            <person name="Wincker P."/>
            <person name="Vivares C.P."/>
            <person name="Schwarz R.T."/>
            <person name="Schetters T.P."/>
            <person name="Krause P.J."/>
            <person name="Gorenflot A."/>
            <person name="Berry V."/>
            <person name="Barbe V."/>
            <person name="Ben Mamoun C."/>
        </authorList>
    </citation>
    <scope>NUCLEOTIDE SEQUENCE [LARGE SCALE GENOMIC DNA]</scope>
    <source>
        <strain evidence="1 2">RI</strain>
    </source>
</reference>
<dbReference type="GeneID" id="24424268"/>
<proteinExistence type="predicted"/>
<evidence type="ECO:0000313" key="1">
    <source>
        <dbReference type="EMBL" id="SJK85997.1"/>
    </source>
</evidence>
<dbReference type="KEGG" id="bmic:BMR1_02g02420"/>
<organism evidence="1 2">
    <name type="scientific">Babesia microti (strain RI)</name>
    <dbReference type="NCBI Taxonomy" id="1133968"/>
    <lineage>
        <taxon>Eukaryota</taxon>
        <taxon>Sar</taxon>
        <taxon>Alveolata</taxon>
        <taxon>Apicomplexa</taxon>
        <taxon>Aconoidasida</taxon>
        <taxon>Piroplasmida</taxon>
        <taxon>Babesiidae</taxon>
        <taxon>Babesia</taxon>
    </lineage>
</organism>
<reference evidence="1 2" key="3">
    <citation type="journal article" date="2016" name="Sci. Rep.">
        <title>Genome-wide diversity and gene expression profiling of Babesia microti isolates identify polymorphic genes that mediate host-pathogen interactions.</title>
        <authorList>
            <person name="Silva J.C."/>
            <person name="Cornillot E."/>
            <person name="McCracken C."/>
            <person name="Usmani-Brown S."/>
            <person name="Dwivedi A."/>
            <person name="Ifeonu O.O."/>
            <person name="Crabtree J."/>
            <person name="Gotia H.T."/>
            <person name="Virji A.Z."/>
            <person name="Reynes C."/>
            <person name="Colinge J."/>
            <person name="Kumar V."/>
            <person name="Lawres L."/>
            <person name="Pazzi J.E."/>
            <person name="Pablo J.V."/>
            <person name="Hung C."/>
            <person name="Brancato J."/>
            <person name="Kumari P."/>
            <person name="Orvis J."/>
            <person name="Tretina K."/>
            <person name="Chibucos M."/>
            <person name="Ott S."/>
            <person name="Sadzewicz L."/>
            <person name="Sengamalay N."/>
            <person name="Shetty A.C."/>
            <person name="Su Q."/>
            <person name="Tallon L."/>
            <person name="Fraser C.M."/>
            <person name="Frutos R."/>
            <person name="Molina D.M."/>
            <person name="Krause P.J."/>
            <person name="Ben Mamoun C."/>
        </authorList>
    </citation>
    <scope>NUCLEOTIDE SEQUENCE [LARGE SCALE GENOMIC DNA]</scope>
    <source>
        <strain evidence="1 2">RI</strain>
    </source>
</reference>
<dbReference type="VEuPathDB" id="PiroplasmaDB:BMR1_02g02420"/>
<accession>A0A1R4AAI6</accession>
<evidence type="ECO:0000313" key="2">
    <source>
        <dbReference type="Proteomes" id="UP000002899"/>
    </source>
</evidence>
<dbReference type="Proteomes" id="UP000002899">
    <property type="component" value="Chromosome II"/>
</dbReference>
<reference evidence="1 2" key="2">
    <citation type="journal article" date="2013" name="PLoS ONE">
        <title>Whole genome mapping and re-organization of the nuclear and mitochondrial genomes of Babesia microti isolates.</title>
        <authorList>
            <person name="Cornillot E."/>
            <person name="Dassouli A."/>
            <person name="Garg A."/>
            <person name="Pachikara N."/>
            <person name="Randazzo S."/>
            <person name="Depoix D."/>
            <person name="Carcy B."/>
            <person name="Delbecq S."/>
            <person name="Frutos R."/>
            <person name="Silva J.C."/>
            <person name="Sutton R."/>
            <person name="Krause P.J."/>
            <person name="Mamoun C.B."/>
        </authorList>
    </citation>
    <scope>NUCLEOTIDE SEQUENCE [LARGE SCALE GENOMIC DNA]</scope>
    <source>
        <strain evidence="1 2">RI</strain>
    </source>
</reference>